<dbReference type="GO" id="GO:0003676">
    <property type="term" value="F:nucleic acid binding"/>
    <property type="evidence" value="ECO:0007669"/>
    <property type="project" value="InterPro"/>
</dbReference>
<name>A0A2T9X2Z0_9CREN</name>
<sequence length="148" mass="17022">MAKVNFDGLCEPKNPGGIATYAYVIKIDNQVLQGYGLAEKPWSKDSTNNVAEYMGAYCAIRKLIQLGITKAIFYGDSQLVIKQLSGEYRIKSPRLKRIYDKIQESLKNFEHIEFKWIPREENTEADRLTRIAYKLALENKLKEIGCRL</sequence>
<accession>A0A2T9X2Z0</accession>
<reference evidence="2 3" key="1">
    <citation type="journal article" date="2015" name="Appl. Environ. Microbiol.">
        <title>Nanoarchaeota, Their Sulfolobales Host, and Nanoarchaeota Virus Distribution across Yellowstone National Park Hot Springs.</title>
        <authorList>
            <person name="Munson-McGee J.H."/>
            <person name="Field E.K."/>
            <person name="Bateson M."/>
            <person name="Rooney C."/>
            <person name="Stepanauskas R."/>
            <person name="Young M.J."/>
        </authorList>
    </citation>
    <scope>NUCLEOTIDE SEQUENCE [LARGE SCALE GENOMIC DNA]</scope>
    <source>
        <strain evidence="2">SCGC AC-742_N10</strain>
    </source>
</reference>
<proteinExistence type="predicted"/>
<dbReference type="GO" id="GO:0004523">
    <property type="term" value="F:RNA-DNA hybrid ribonuclease activity"/>
    <property type="evidence" value="ECO:0007669"/>
    <property type="project" value="InterPro"/>
</dbReference>
<dbReference type="Proteomes" id="UP000245638">
    <property type="component" value="Unassembled WGS sequence"/>
</dbReference>
<protein>
    <submittedName>
        <fullName evidence="2">Ribonuclease H</fullName>
    </submittedName>
</protein>
<dbReference type="SUPFAM" id="SSF53098">
    <property type="entry name" value="Ribonuclease H-like"/>
    <property type="match status" value="1"/>
</dbReference>
<dbReference type="PANTHER" id="PTHR48475:SF1">
    <property type="entry name" value="RNASE H TYPE-1 DOMAIN-CONTAINING PROTEIN"/>
    <property type="match status" value="1"/>
</dbReference>
<dbReference type="Gene3D" id="3.30.420.10">
    <property type="entry name" value="Ribonuclease H-like superfamily/Ribonuclease H"/>
    <property type="match status" value="1"/>
</dbReference>
<dbReference type="PROSITE" id="PS50879">
    <property type="entry name" value="RNASE_H_1"/>
    <property type="match status" value="1"/>
</dbReference>
<evidence type="ECO:0000313" key="3">
    <source>
        <dbReference type="Proteomes" id="UP000245638"/>
    </source>
</evidence>
<dbReference type="Pfam" id="PF13456">
    <property type="entry name" value="RVT_3"/>
    <property type="match status" value="1"/>
</dbReference>
<dbReference type="InterPro" id="IPR036397">
    <property type="entry name" value="RNaseH_sf"/>
</dbReference>
<dbReference type="CDD" id="cd09279">
    <property type="entry name" value="RNase_HI_like"/>
    <property type="match status" value="1"/>
</dbReference>
<dbReference type="InterPro" id="IPR012337">
    <property type="entry name" value="RNaseH-like_sf"/>
</dbReference>
<dbReference type="InterPro" id="IPR002156">
    <property type="entry name" value="RNaseH_domain"/>
</dbReference>
<dbReference type="EMBL" id="QEFD01000210">
    <property type="protein sequence ID" value="PVU74463.1"/>
    <property type="molecule type" value="Genomic_DNA"/>
</dbReference>
<feature type="domain" description="RNase H type-1" evidence="1">
    <location>
        <begin position="1"/>
        <end position="134"/>
    </location>
</feature>
<dbReference type="InterPro" id="IPR053576">
    <property type="entry name" value="RNase_HI-like"/>
</dbReference>
<evidence type="ECO:0000259" key="1">
    <source>
        <dbReference type="PROSITE" id="PS50879"/>
    </source>
</evidence>
<evidence type="ECO:0000313" key="2">
    <source>
        <dbReference type="EMBL" id="PVU74463.1"/>
    </source>
</evidence>
<dbReference type="NCBIfam" id="NF041175">
    <property type="entry name" value="RNAseHI_Thmprot"/>
    <property type="match status" value="1"/>
</dbReference>
<comment type="caution">
    <text evidence="2">The sequence shown here is derived from an EMBL/GenBank/DDBJ whole genome shotgun (WGS) entry which is preliminary data.</text>
</comment>
<dbReference type="PANTHER" id="PTHR48475">
    <property type="entry name" value="RIBONUCLEASE H"/>
    <property type="match status" value="1"/>
</dbReference>
<organism evidence="2 3">
    <name type="scientific">Acidianus hospitalis</name>
    <dbReference type="NCBI Taxonomy" id="563177"/>
    <lineage>
        <taxon>Archaea</taxon>
        <taxon>Thermoproteota</taxon>
        <taxon>Thermoprotei</taxon>
        <taxon>Sulfolobales</taxon>
        <taxon>Sulfolobaceae</taxon>
        <taxon>Acidianus</taxon>
    </lineage>
</organism>
<gene>
    <name evidence="2" type="ORF">DDW13_07360</name>
</gene>
<dbReference type="AlphaFoldDB" id="A0A2T9X2Z0"/>